<proteinExistence type="predicted"/>
<protein>
    <submittedName>
        <fullName evidence="2">Uncharacterized protein</fullName>
    </submittedName>
</protein>
<feature type="region of interest" description="Disordered" evidence="1">
    <location>
        <begin position="1"/>
        <end position="118"/>
    </location>
</feature>
<accession>A0ABP7UAE8</accession>
<sequence>MRMRQQHLPYATQRTPRPSSRERRAGRQIEQQRPVHEQRGRRPRIITERTGTRRARTVGAGESRGGTGAEESQFHGPIFAGREWSRAPAAPKGRQSGARGPDDMRLRRVGATGPTARR</sequence>
<comment type="caution">
    <text evidence="2">The sequence shown here is derived from an EMBL/GenBank/DDBJ whole genome shotgun (WGS) entry which is preliminary data.</text>
</comment>
<dbReference type="EMBL" id="BAAAZY010000002">
    <property type="protein sequence ID" value="GAA4039049.1"/>
    <property type="molecule type" value="Genomic_DNA"/>
</dbReference>
<evidence type="ECO:0000256" key="1">
    <source>
        <dbReference type="SAM" id="MobiDB-lite"/>
    </source>
</evidence>
<reference evidence="3" key="1">
    <citation type="journal article" date="2019" name="Int. J. Syst. Evol. Microbiol.">
        <title>The Global Catalogue of Microorganisms (GCM) 10K type strain sequencing project: providing services to taxonomists for standard genome sequencing and annotation.</title>
        <authorList>
            <consortium name="The Broad Institute Genomics Platform"/>
            <consortium name="The Broad Institute Genome Sequencing Center for Infectious Disease"/>
            <person name="Wu L."/>
            <person name="Ma J."/>
        </authorList>
    </citation>
    <scope>NUCLEOTIDE SEQUENCE [LARGE SCALE GENOMIC DNA]</scope>
    <source>
        <strain evidence="3">JCM 16925</strain>
    </source>
</reference>
<keyword evidence="3" id="KW-1185">Reference proteome</keyword>
<name>A0ABP7UAE8_9ACTN</name>
<evidence type="ECO:0000313" key="3">
    <source>
        <dbReference type="Proteomes" id="UP001499984"/>
    </source>
</evidence>
<gene>
    <name evidence="2" type="ORF">GCM10022233_04320</name>
</gene>
<dbReference type="Proteomes" id="UP001499984">
    <property type="component" value="Unassembled WGS sequence"/>
</dbReference>
<evidence type="ECO:0000313" key="2">
    <source>
        <dbReference type="EMBL" id="GAA4039049.1"/>
    </source>
</evidence>
<feature type="compositionally biased region" description="Basic and acidic residues" evidence="1">
    <location>
        <begin position="33"/>
        <end position="51"/>
    </location>
</feature>
<organism evidence="2 3">
    <name type="scientific">Streptomyces shaanxiensis</name>
    <dbReference type="NCBI Taxonomy" id="653357"/>
    <lineage>
        <taxon>Bacteria</taxon>
        <taxon>Bacillati</taxon>
        <taxon>Actinomycetota</taxon>
        <taxon>Actinomycetes</taxon>
        <taxon>Kitasatosporales</taxon>
        <taxon>Streptomycetaceae</taxon>
        <taxon>Streptomyces</taxon>
    </lineage>
</organism>